<gene>
    <name evidence="2" type="ORF">H4N64_04035</name>
</gene>
<dbReference type="EMBL" id="JACMSF010000003">
    <property type="protein sequence ID" value="MBC2900782.1"/>
    <property type="molecule type" value="Genomic_DNA"/>
</dbReference>
<dbReference type="Pfam" id="PF01593">
    <property type="entry name" value="Amino_oxidase"/>
    <property type="match status" value="1"/>
</dbReference>
<dbReference type="InterPro" id="IPR036188">
    <property type="entry name" value="FAD/NAD-bd_sf"/>
</dbReference>
<evidence type="ECO:0000313" key="2">
    <source>
        <dbReference type="EMBL" id="MBC2900782.1"/>
    </source>
</evidence>
<dbReference type="GO" id="GO:0016491">
    <property type="term" value="F:oxidoreductase activity"/>
    <property type="evidence" value="ECO:0007669"/>
    <property type="project" value="InterPro"/>
</dbReference>
<reference evidence="2 3" key="1">
    <citation type="submission" date="2020-08" db="EMBL/GenBank/DDBJ databases">
        <title>Streptomyces sp. PSKA01 genome sequencing and assembly.</title>
        <authorList>
            <person name="Mandal S."/>
            <person name="Maiti P.K."/>
            <person name="Das P."/>
        </authorList>
    </citation>
    <scope>NUCLEOTIDE SEQUENCE [LARGE SCALE GENOMIC DNA]</scope>
    <source>
        <strain evidence="2 3">PSKA01</strain>
    </source>
</reference>
<dbReference type="Gene3D" id="1.20.1440.240">
    <property type="match status" value="1"/>
</dbReference>
<dbReference type="SUPFAM" id="SSF54373">
    <property type="entry name" value="FAD-linked reductases, C-terminal domain"/>
    <property type="match status" value="1"/>
</dbReference>
<evidence type="ECO:0000259" key="1">
    <source>
        <dbReference type="Pfam" id="PF01593"/>
    </source>
</evidence>
<dbReference type="Proteomes" id="UP000584670">
    <property type="component" value="Unassembled WGS sequence"/>
</dbReference>
<dbReference type="InterPro" id="IPR006311">
    <property type="entry name" value="TAT_signal"/>
</dbReference>
<name>A0A7X1J007_9ACTN</name>
<dbReference type="Gene3D" id="3.50.50.60">
    <property type="entry name" value="FAD/NAD(P)-binding domain"/>
    <property type="match status" value="1"/>
</dbReference>
<dbReference type="PANTHER" id="PTHR10742">
    <property type="entry name" value="FLAVIN MONOAMINE OXIDASE"/>
    <property type="match status" value="1"/>
</dbReference>
<protein>
    <submittedName>
        <fullName evidence="2">FAD-dependent oxidoreductase</fullName>
    </submittedName>
</protein>
<dbReference type="SUPFAM" id="SSF51905">
    <property type="entry name" value="FAD/NAD(P)-binding domain"/>
    <property type="match status" value="1"/>
</dbReference>
<dbReference type="InterPro" id="IPR002937">
    <property type="entry name" value="Amino_oxidase"/>
</dbReference>
<comment type="caution">
    <text evidence="2">The sequence shown here is derived from an EMBL/GenBank/DDBJ whole genome shotgun (WGS) entry which is preliminary data.</text>
</comment>
<evidence type="ECO:0000313" key="3">
    <source>
        <dbReference type="Proteomes" id="UP000584670"/>
    </source>
</evidence>
<feature type="domain" description="Amine oxidase" evidence="1">
    <location>
        <begin position="66"/>
        <end position="535"/>
    </location>
</feature>
<dbReference type="PRINTS" id="PR00419">
    <property type="entry name" value="ADXRDTASE"/>
</dbReference>
<dbReference type="InterPro" id="IPR050281">
    <property type="entry name" value="Flavin_monoamine_oxidase"/>
</dbReference>
<proteinExistence type="predicted"/>
<dbReference type="RefSeq" id="WP_186280692.1">
    <property type="nucleotide sequence ID" value="NZ_JACMSF010000003.1"/>
</dbReference>
<sequence>MSQSGEGTSRRHFLGMAGAAATSATLAQVMTGAVPAFAAPATDGLTRPVRKVDNGKTVAVLGAGPAGLAAAIRFVEAGYRVTVLESQSRVGGRTLTARPGDEISEVWDDGSVQTQTCQFDENLYLNLGAGRIPYVHQRVLDFCRKLKVPLEPYIHTTTANLYQTDKAWRGAPRPNRRIANDTRGYIAQYLTQALQKGTQAEDGLTPAQREQFGNLLIEFGALDPTDRSYVGSTRSGLARTPTVRQMEEPVDPLLLQDLLASEFWEDSFYQDSNLHWHTTSFQPVGGMDSIWRRAAAALPAGTITYKAPVQGIALDGSGVNVSWTQDGTERTQRFDYCLSNIPMSVLRKHVTLNNFSEDFLSAVRGTPFADACKVGWQANQRFWESERYQIYGGISRIDHEIEQIWYPSNDYFSSAGKGTLTGAYNHYENAVALGNRPHLERLSVARAAATKLHDEFASNAIVPDRLGMSIAWKKVPSQLGAWADWRGDDPEHKKMYSTLIYPQGQDNFFVIGDQVSALPGWQEGALMSAEWASQWIIEGKRAARRPVKRAPDARSLTT</sequence>
<keyword evidence="3" id="KW-1185">Reference proteome</keyword>
<dbReference type="Gene3D" id="3.90.660.10">
    <property type="match status" value="1"/>
</dbReference>
<dbReference type="AlphaFoldDB" id="A0A7X1J007"/>
<organism evidence="2 3">
    <name type="scientific">Streptomyces cupreus</name>
    <dbReference type="NCBI Taxonomy" id="2759956"/>
    <lineage>
        <taxon>Bacteria</taxon>
        <taxon>Bacillati</taxon>
        <taxon>Actinomycetota</taxon>
        <taxon>Actinomycetes</taxon>
        <taxon>Kitasatosporales</taxon>
        <taxon>Streptomycetaceae</taxon>
        <taxon>Streptomyces</taxon>
    </lineage>
</organism>
<dbReference type="PROSITE" id="PS51318">
    <property type="entry name" value="TAT"/>
    <property type="match status" value="1"/>
</dbReference>
<accession>A0A7X1J007</accession>
<dbReference type="PANTHER" id="PTHR10742:SF410">
    <property type="entry name" value="LYSINE-SPECIFIC HISTONE DEMETHYLASE 2"/>
    <property type="match status" value="1"/>
</dbReference>